<dbReference type="FunFam" id="3.40.50.410:FF:000004">
    <property type="entry name" value="collagen alpha-6(VI) chain"/>
    <property type="match status" value="1"/>
</dbReference>
<evidence type="ECO:0000313" key="8">
    <source>
        <dbReference type="Proteomes" id="UP001208570"/>
    </source>
</evidence>
<comment type="caution">
    <text evidence="7">The sequence shown here is derived from an EMBL/GenBank/DDBJ whole genome shotgun (WGS) entry which is preliminary data.</text>
</comment>
<feature type="domain" description="VWFA" evidence="6">
    <location>
        <begin position="303"/>
        <end position="382"/>
    </location>
</feature>
<keyword evidence="2" id="KW-0964">Secreted</keyword>
<sequence length="386" mass="41826">MGVTGAEYSFEKGCRNHPADIVFVLDESGSIWGPHFQEQLRFVNSVVDSFDIATGKTQIGVETFASDVRIHFHLGQFTSSGSLRDAVASIAQRRGATETAMALERMRTEMFSTAHARSEVPHVAIVITDGESEDPVATAIEAGKVHEAGITVFAVGVGVMNHDELHSIASSEDLVFTVENYDALKKLKDILAWEACKATTPKPTTTTTTLPQHTQRCRAADVIFSVPDDAGIKDTNTTLTFIRSFLDDLDIGPEAVRVGLTPRLCDDKDPIALNAHDTRSGYKANIRQVEQLFVGLDGDAPQRGDATKIAILIVDNVSTDPDLTVEMAEQALTQGVRLVAVGIGDKVDTKELSEIASGSNDWYHVTSYSDLSTLYDDILGVICRSL</sequence>
<keyword evidence="4" id="KW-0677">Repeat</keyword>
<name>A0AAD9ISS0_9ANNE</name>
<keyword evidence="3" id="KW-0732">Signal</keyword>
<evidence type="ECO:0000256" key="5">
    <source>
        <dbReference type="ARBA" id="ARBA00023180"/>
    </source>
</evidence>
<dbReference type="AlphaFoldDB" id="A0AAD9ISS0"/>
<dbReference type="SMART" id="SM00327">
    <property type="entry name" value="VWA"/>
    <property type="match status" value="2"/>
</dbReference>
<protein>
    <recommendedName>
        <fullName evidence="6">VWFA domain-containing protein</fullName>
    </recommendedName>
</protein>
<dbReference type="InterPro" id="IPR002035">
    <property type="entry name" value="VWF_A"/>
</dbReference>
<comment type="subcellular location">
    <subcellularLocation>
        <location evidence="1">Secreted</location>
    </subcellularLocation>
</comment>
<dbReference type="SUPFAM" id="SSF53300">
    <property type="entry name" value="vWA-like"/>
    <property type="match status" value="2"/>
</dbReference>
<dbReference type="PRINTS" id="PR00453">
    <property type="entry name" value="VWFADOMAIN"/>
</dbReference>
<dbReference type="PANTHER" id="PTHR24020:SF84">
    <property type="entry name" value="VWFA DOMAIN-CONTAINING PROTEIN"/>
    <property type="match status" value="1"/>
</dbReference>
<evidence type="ECO:0000256" key="2">
    <source>
        <dbReference type="ARBA" id="ARBA00022525"/>
    </source>
</evidence>
<evidence type="ECO:0000256" key="4">
    <source>
        <dbReference type="ARBA" id="ARBA00022737"/>
    </source>
</evidence>
<dbReference type="PROSITE" id="PS50234">
    <property type="entry name" value="VWFA"/>
    <property type="match status" value="2"/>
</dbReference>
<evidence type="ECO:0000256" key="1">
    <source>
        <dbReference type="ARBA" id="ARBA00004613"/>
    </source>
</evidence>
<keyword evidence="5" id="KW-0325">Glycoprotein</keyword>
<dbReference type="EMBL" id="JAODUP010001579">
    <property type="protein sequence ID" value="KAK2139877.1"/>
    <property type="molecule type" value="Genomic_DNA"/>
</dbReference>
<reference evidence="7" key="1">
    <citation type="journal article" date="2023" name="Mol. Biol. Evol.">
        <title>Third-Generation Sequencing Reveals the Adaptive Role of the Epigenome in Three Deep-Sea Polychaetes.</title>
        <authorList>
            <person name="Perez M."/>
            <person name="Aroh O."/>
            <person name="Sun Y."/>
            <person name="Lan Y."/>
            <person name="Juniper S.K."/>
            <person name="Young C.R."/>
            <person name="Angers B."/>
            <person name="Qian P.Y."/>
        </authorList>
    </citation>
    <scope>NUCLEOTIDE SEQUENCE</scope>
    <source>
        <strain evidence="7">P08H-3</strain>
    </source>
</reference>
<evidence type="ECO:0000256" key="3">
    <source>
        <dbReference type="ARBA" id="ARBA00022729"/>
    </source>
</evidence>
<proteinExistence type="predicted"/>
<accession>A0AAD9ISS0</accession>
<keyword evidence="8" id="KW-1185">Reference proteome</keyword>
<dbReference type="InterPro" id="IPR050525">
    <property type="entry name" value="ECM_Assembly_Org"/>
</dbReference>
<dbReference type="Gene3D" id="3.40.50.410">
    <property type="entry name" value="von Willebrand factor, type A domain"/>
    <property type="match status" value="2"/>
</dbReference>
<organism evidence="7 8">
    <name type="scientific">Paralvinella palmiformis</name>
    <dbReference type="NCBI Taxonomy" id="53620"/>
    <lineage>
        <taxon>Eukaryota</taxon>
        <taxon>Metazoa</taxon>
        <taxon>Spiralia</taxon>
        <taxon>Lophotrochozoa</taxon>
        <taxon>Annelida</taxon>
        <taxon>Polychaeta</taxon>
        <taxon>Sedentaria</taxon>
        <taxon>Canalipalpata</taxon>
        <taxon>Terebellida</taxon>
        <taxon>Terebelliformia</taxon>
        <taxon>Alvinellidae</taxon>
        <taxon>Paralvinella</taxon>
    </lineage>
</organism>
<gene>
    <name evidence="7" type="ORF">LSH36_1580g00027</name>
</gene>
<feature type="domain" description="VWFA" evidence="6">
    <location>
        <begin position="20"/>
        <end position="191"/>
    </location>
</feature>
<dbReference type="PANTHER" id="PTHR24020">
    <property type="entry name" value="COLLAGEN ALPHA"/>
    <property type="match status" value="1"/>
</dbReference>
<evidence type="ECO:0000313" key="7">
    <source>
        <dbReference type="EMBL" id="KAK2139877.1"/>
    </source>
</evidence>
<evidence type="ECO:0000259" key="6">
    <source>
        <dbReference type="PROSITE" id="PS50234"/>
    </source>
</evidence>
<dbReference type="Proteomes" id="UP001208570">
    <property type="component" value="Unassembled WGS sequence"/>
</dbReference>
<dbReference type="Pfam" id="PF00092">
    <property type="entry name" value="VWA"/>
    <property type="match status" value="2"/>
</dbReference>
<dbReference type="InterPro" id="IPR036465">
    <property type="entry name" value="vWFA_dom_sf"/>
</dbReference>
<dbReference type="GO" id="GO:0005576">
    <property type="term" value="C:extracellular region"/>
    <property type="evidence" value="ECO:0007669"/>
    <property type="project" value="UniProtKB-SubCell"/>
</dbReference>